<name>A0A8H7E2J8_9EURO</name>
<keyword evidence="4" id="KW-1185">Reference proteome</keyword>
<feature type="region of interest" description="Disordered" evidence="1">
    <location>
        <begin position="467"/>
        <end position="494"/>
    </location>
</feature>
<evidence type="ECO:0000313" key="4">
    <source>
        <dbReference type="Proteomes" id="UP000606974"/>
    </source>
</evidence>
<feature type="domain" description="T6SS Phospholipase effector Tle1-like catalytic" evidence="2">
    <location>
        <begin position="11"/>
        <end position="292"/>
    </location>
</feature>
<proteinExistence type="predicted"/>
<dbReference type="AlphaFoldDB" id="A0A8H7E2J8"/>
<dbReference type="Pfam" id="PF09994">
    <property type="entry name" value="T6SS_Tle1-like_cat"/>
    <property type="match status" value="1"/>
</dbReference>
<dbReference type="OrthoDB" id="3057168at2759"/>
<organism evidence="3 4">
    <name type="scientific">Endocarpon pusillum</name>
    <dbReference type="NCBI Taxonomy" id="364733"/>
    <lineage>
        <taxon>Eukaryota</taxon>
        <taxon>Fungi</taxon>
        <taxon>Dikarya</taxon>
        <taxon>Ascomycota</taxon>
        <taxon>Pezizomycotina</taxon>
        <taxon>Eurotiomycetes</taxon>
        <taxon>Chaetothyriomycetidae</taxon>
        <taxon>Verrucariales</taxon>
        <taxon>Verrucariaceae</taxon>
        <taxon>Endocarpon</taxon>
    </lineage>
</organism>
<dbReference type="Proteomes" id="UP000606974">
    <property type="component" value="Unassembled WGS sequence"/>
</dbReference>
<sequence length="515" mass="58551">MEPLSATEARKRIVVACDGTWMDSDGEYEIPSNVTMICRCIKQEDRDAETGEVIPQIIYYQSGVGTESTLYNKIVGGSTGLGLAEHIREAYSFICNNYQIGDEIILIGFSRGAFTARSIATLIGAIGLLNRQGLVYFYQIFQDWQHQMKPNWKSPYPNEPWENRPPVHKPEYGRKLLELELTRPNIPVKAIGVWDTVGALGIPMVAFLPQPRSSEFAFVDTKIEPHIEHAFQALALDERRRTFQPTIWEKPEGQEWPLTMKQCWFPGVHSDVGGSYLDADLANLTLTWMISQLEPFLAFDHSYIVRQNRLTMERHIADGHPVREWGLGRIHDSMTLIFRLAGSARRTPHEYHAIDRLTYKAQRRLLNTHEYVHASVRIRMGLKGYGYNDKGLYESEGLAGWTMHGTESAGERGELGGMRDVKWVKRDPQRRNDPPLIMPEDELAELEHEIMESWPDVEKGFASIRPGTHHTRMHKSSTDPPVLPPGPSVVNGKNYGVDRVVQFGKAKKSPTMQTM</sequence>
<evidence type="ECO:0000256" key="1">
    <source>
        <dbReference type="SAM" id="MobiDB-lite"/>
    </source>
</evidence>
<dbReference type="PANTHER" id="PTHR33840">
    <property type="match status" value="1"/>
</dbReference>
<evidence type="ECO:0000259" key="2">
    <source>
        <dbReference type="Pfam" id="PF09994"/>
    </source>
</evidence>
<accession>A0A8H7E2J8</accession>
<gene>
    <name evidence="3" type="ORF">GJ744_009605</name>
</gene>
<protein>
    <recommendedName>
        <fullName evidence="2">T6SS Phospholipase effector Tle1-like catalytic domain-containing protein</fullName>
    </recommendedName>
</protein>
<dbReference type="PANTHER" id="PTHR33840:SF1">
    <property type="entry name" value="TLE1 PHOSPHOLIPASE DOMAIN-CONTAINING PROTEIN"/>
    <property type="match status" value="1"/>
</dbReference>
<dbReference type="InterPro" id="IPR018712">
    <property type="entry name" value="Tle1-like_cat"/>
</dbReference>
<reference evidence="3" key="1">
    <citation type="submission" date="2020-02" db="EMBL/GenBank/DDBJ databases">
        <authorList>
            <person name="Palmer J.M."/>
        </authorList>
    </citation>
    <scope>NUCLEOTIDE SEQUENCE</scope>
    <source>
        <strain evidence="3">EPUS1.4</strain>
        <tissue evidence="3">Thallus</tissue>
    </source>
</reference>
<comment type="caution">
    <text evidence="3">The sequence shown here is derived from an EMBL/GenBank/DDBJ whole genome shotgun (WGS) entry which is preliminary data.</text>
</comment>
<evidence type="ECO:0000313" key="3">
    <source>
        <dbReference type="EMBL" id="KAF7508164.1"/>
    </source>
</evidence>
<dbReference type="EMBL" id="JAACFV010000058">
    <property type="protein sequence ID" value="KAF7508164.1"/>
    <property type="molecule type" value="Genomic_DNA"/>
</dbReference>